<dbReference type="GO" id="GO:0000049">
    <property type="term" value="F:tRNA binding"/>
    <property type="evidence" value="ECO:0007669"/>
    <property type="project" value="TreeGrafter"/>
</dbReference>
<dbReference type="InterPro" id="IPR051608">
    <property type="entry name" value="RQC_Subunit_NEMF"/>
</dbReference>
<protein>
    <submittedName>
        <fullName evidence="2">DUF814 domain-containing protein</fullName>
    </submittedName>
</protein>
<sequence>MHTNYYFLRQLAPALDLQLAGLRFVECFSQDRDEVVLVFAQAKGRLNYYKPFYIKATLRPDFSGLLFPERVQRARTNSIDLFEEVINPVRAHEQDQLASNVAEEVTANRPGRAVVGVRFFLNERCLAILLEDQYTLLFKFFGNRPNLLAFHGNAVIELFNQKLASDQQLVLDAFDRPIDQSWEAFVQAGFEYRKLFPTFGRVVNEWISQQKAGLEEKIGPHEEWEIIQQTLQRLEQPRYYLTRLDHRPTLSLVPIGDIQREFDDSIEAANRFFISYNGLNVFEREKGDLLRLLEKRRKRAESLIEVNLQRMIDREEGASHEEIGHILMANLHDIPKGPGAKSPETVTLVDFYRDQPITIRLKPDLSPQKNAENYYRKAKNEKLEADYLTAQVTAREEEIIRLDQQKADLEAIQTLKELRRYTKQHNLLGDQPGKGINEDGTIQLFKEVTVDNFRILIGRNARNNDLLTQKYAYKDDLWLHARDVAGSHVIIKHQAGKPFPKNVIERAAELAAWYSKRRTDSLCPVIVTPKKFVRKPKGLAEGQVIVEKESSILVVPKE</sequence>
<dbReference type="RefSeq" id="WP_167208088.1">
    <property type="nucleotide sequence ID" value="NZ_CP050063.1"/>
</dbReference>
<dbReference type="GO" id="GO:0072344">
    <property type="term" value="P:rescue of stalled ribosome"/>
    <property type="evidence" value="ECO:0007669"/>
    <property type="project" value="TreeGrafter"/>
</dbReference>
<dbReference type="EMBL" id="CP050063">
    <property type="protein sequence ID" value="QIP13226.1"/>
    <property type="molecule type" value="Genomic_DNA"/>
</dbReference>
<dbReference type="GO" id="GO:0043023">
    <property type="term" value="F:ribosomal large subunit binding"/>
    <property type="evidence" value="ECO:0007669"/>
    <property type="project" value="TreeGrafter"/>
</dbReference>
<dbReference type="PANTHER" id="PTHR15239:SF6">
    <property type="entry name" value="RIBOSOME QUALITY CONTROL COMPLEX SUBUNIT NEMF"/>
    <property type="match status" value="1"/>
</dbReference>
<reference evidence="2 3" key="1">
    <citation type="submission" date="2020-03" db="EMBL/GenBank/DDBJ databases">
        <authorList>
            <person name="Kim M.K."/>
        </authorList>
    </citation>
    <scope>NUCLEOTIDE SEQUENCE [LARGE SCALE GENOMIC DNA]</scope>
    <source>
        <strain evidence="2 3">BT328</strain>
    </source>
</reference>
<dbReference type="Pfam" id="PF05833">
    <property type="entry name" value="NFACT_N"/>
    <property type="match status" value="1"/>
</dbReference>
<organism evidence="2 3">
    <name type="scientific">Spirosoma aureum</name>
    <dbReference type="NCBI Taxonomy" id="2692134"/>
    <lineage>
        <taxon>Bacteria</taxon>
        <taxon>Pseudomonadati</taxon>
        <taxon>Bacteroidota</taxon>
        <taxon>Cytophagia</taxon>
        <taxon>Cytophagales</taxon>
        <taxon>Cytophagaceae</taxon>
        <taxon>Spirosoma</taxon>
    </lineage>
</organism>
<evidence type="ECO:0000313" key="2">
    <source>
        <dbReference type="EMBL" id="QIP13226.1"/>
    </source>
</evidence>
<keyword evidence="3" id="KW-1185">Reference proteome</keyword>
<dbReference type="Proteomes" id="UP000501802">
    <property type="component" value="Chromosome"/>
</dbReference>
<dbReference type="GO" id="GO:1990112">
    <property type="term" value="C:RQC complex"/>
    <property type="evidence" value="ECO:0007669"/>
    <property type="project" value="TreeGrafter"/>
</dbReference>
<evidence type="ECO:0000313" key="3">
    <source>
        <dbReference type="Proteomes" id="UP000501802"/>
    </source>
</evidence>
<dbReference type="Pfam" id="PF05670">
    <property type="entry name" value="NFACT-R_1"/>
    <property type="match status" value="1"/>
</dbReference>
<accession>A0A6G9ALL7</accession>
<feature type="domain" description="NFACT RNA-binding" evidence="1">
    <location>
        <begin position="446"/>
        <end position="547"/>
    </location>
</feature>
<dbReference type="PANTHER" id="PTHR15239">
    <property type="entry name" value="NUCLEAR EXPORT MEDIATOR FACTOR NEMF"/>
    <property type="match status" value="1"/>
</dbReference>
<dbReference type="AlphaFoldDB" id="A0A6G9ALL7"/>
<name>A0A6G9ALL7_9BACT</name>
<dbReference type="InterPro" id="IPR008532">
    <property type="entry name" value="NFACT_RNA-bd"/>
</dbReference>
<dbReference type="KEGG" id="spib:G8759_11610"/>
<proteinExistence type="predicted"/>
<gene>
    <name evidence="2" type="ORF">G8759_11610</name>
</gene>
<evidence type="ECO:0000259" key="1">
    <source>
        <dbReference type="Pfam" id="PF05670"/>
    </source>
</evidence>